<dbReference type="Gene3D" id="2.20.25.160">
    <property type="match status" value="1"/>
</dbReference>
<evidence type="ECO:0000256" key="3">
    <source>
        <dbReference type="ARBA" id="ARBA00022490"/>
    </source>
</evidence>
<evidence type="ECO:0000256" key="1">
    <source>
        <dbReference type="ARBA" id="ARBA00001947"/>
    </source>
</evidence>
<name>A0A556VWF1_BAGYA</name>
<comment type="subcellular location">
    <subcellularLocation>
        <location evidence="2">Cytoplasm</location>
    </subcellularLocation>
</comment>
<dbReference type="InterPro" id="IPR007036">
    <property type="entry name" value="Aste_AspA_hybrid_dom"/>
</dbReference>
<keyword evidence="5 9" id="KW-0378">Hydrolase</keyword>
<keyword evidence="4" id="KW-0479">Metal-binding</keyword>
<evidence type="ECO:0000256" key="2">
    <source>
        <dbReference type="ARBA" id="ARBA00004496"/>
    </source>
</evidence>
<dbReference type="Pfam" id="PF04952">
    <property type="entry name" value="AstE_AspA_hybrid"/>
    <property type="match status" value="1"/>
</dbReference>
<dbReference type="EMBL" id="VCAZ01000348">
    <property type="protein sequence ID" value="TUE03118.1"/>
    <property type="molecule type" value="Genomic_DNA"/>
</dbReference>
<feature type="domain" description="Succinylglutamate desuccinylase/Aspartoacylase catalytic" evidence="8">
    <location>
        <begin position="1"/>
        <end position="57"/>
    </location>
</feature>
<accession>A0A556VWF1</accession>
<dbReference type="GO" id="GO:0016788">
    <property type="term" value="F:hydrolase activity, acting on ester bonds"/>
    <property type="evidence" value="ECO:0007669"/>
    <property type="project" value="InterPro"/>
</dbReference>
<proteinExistence type="predicted"/>
<dbReference type="Proteomes" id="UP000319801">
    <property type="component" value="Unassembled WGS sequence"/>
</dbReference>
<reference evidence="9 10" key="1">
    <citation type="journal article" date="2019" name="Genome Biol. Evol.">
        <title>Whole-Genome Sequencing of the Giant Devil Catfish, Bagarius yarrelli.</title>
        <authorList>
            <person name="Jiang W."/>
            <person name="Lv Y."/>
            <person name="Cheng L."/>
            <person name="Yang K."/>
            <person name="Chao B."/>
            <person name="Wang X."/>
            <person name="Li Y."/>
            <person name="Pan X."/>
            <person name="You X."/>
            <person name="Zhang Y."/>
            <person name="Yang J."/>
            <person name="Li J."/>
            <person name="Zhang X."/>
            <person name="Liu S."/>
            <person name="Sun C."/>
            <person name="Yang J."/>
            <person name="Shi Q."/>
        </authorList>
    </citation>
    <scope>NUCLEOTIDE SEQUENCE [LARGE SCALE GENOMIC DNA]</scope>
    <source>
        <strain evidence="9">JWS20170419001</strain>
        <tissue evidence="9">Muscle</tissue>
    </source>
</reference>
<evidence type="ECO:0000256" key="6">
    <source>
        <dbReference type="ARBA" id="ARBA00022833"/>
    </source>
</evidence>
<keyword evidence="6" id="KW-0862">Zinc</keyword>
<dbReference type="Gene3D" id="3.40.630.10">
    <property type="entry name" value="Zn peptidases"/>
    <property type="match status" value="2"/>
</dbReference>
<dbReference type="InterPro" id="IPR055438">
    <property type="entry name" value="AstE_AspA_cat"/>
</dbReference>
<dbReference type="GO" id="GO:0004046">
    <property type="term" value="F:aminoacylase activity"/>
    <property type="evidence" value="ECO:0007669"/>
    <property type="project" value="TreeGrafter"/>
</dbReference>
<dbReference type="PANTHER" id="PTHR15162:SF5">
    <property type="entry name" value="N-ACYL-AROMATIC-L-AMINO ACID AMIDOHYDROLASE (CARBOXYLATE-FORMING)"/>
    <property type="match status" value="1"/>
</dbReference>
<sequence length="252" mass="28147">MSGVFLISELKKQQREKGSAGNSAPLTLLLSNPRAVATCRRYMDMDLNRCFTTTALSVPVRLVLLNVPLSDAFSLESVSKYGMSLEVGPQPQGVIRADIFTIMKQGVDAMLDWTESFNSGNPENDIQLSSSVRADLFDRLVYIPLGKVFEGGEVEAYFIQRSVDYPRDPETGKPSAAVHPQLQDRDFCLLQHGDPVFLTFSGETLNYEEEEPLHPVFINEAAYYEKGIAFHLARRQTLSLPSLQAQRDEAPR</sequence>
<dbReference type="GO" id="GO:0046872">
    <property type="term" value="F:metal ion binding"/>
    <property type="evidence" value="ECO:0007669"/>
    <property type="project" value="UniProtKB-KW"/>
</dbReference>
<evidence type="ECO:0000256" key="5">
    <source>
        <dbReference type="ARBA" id="ARBA00022801"/>
    </source>
</evidence>
<dbReference type="Pfam" id="PF24827">
    <property type="entry name" value="AstE_AspA_cat"/>
    <property type="match status" value="1"/>
</dbReference>
<comment type="caution">
    <text evidence="9">The sequence shown here is derived from an EMBL/GenBank/DDBJ whole genome shotgun (WGS) entry which is preliminary data.</text>
</comment>
<dbReference type="PANTHER" id="PTHR15162">
    <property type="entry name" value="ASPARTOACYLASE"/>
    <property type="match status" value="1"/>
</dbReference>
<evidence type="ECO:0000313" key="9">
    <source>
        <dbReference type="EMBL" id="TUE03118.1"/>
    </source>
</evidence>
<protein>
    <submittedName>
        <fullName evidence="9">N-acyl-aromatic-L-amino acid amidohydrolase (Carboxylate-forming) B</fullName>
    </submittedName>
</protein>
<evidence type="ECO:0000259" key="7">
    <source>
        <dbReference type="Pfam" id="PF04952"/>
    </source>
</evidence>
<dbReference type="GO" id="GO:0005829">
    <property type="term" value="C:cytosol"/>
    <property type="evidence" value="ECO:0007669"/>
    <property type="project" value="TreeGrafter"/>
</dbReference>
<dbReference type="SUPFAM" id="SSF53187">
    <property type="entry name" value="Zn-dependent exopeptidases"/>
    <property type="match status" value="1"/>
</dbReference>
<dbReference type="OrthoDB" id="8300214at2759"/>
<keyword evidence="3" id="KW-0963">Cytoplasm</keyword>
<gene>
    <name evidence="9" type="ORF">Baya_16758</name>
</gene>
<dbReference type="InterPro" id="IPR050178">
    <property type="entry name" value="AspA/AstE_fam"/>
</dbReference>
<comment type="cofactor">
    <cofactor evidence="1">
        <name>Zn(2+)</name>
        <dbReference type="ChEBI" id="CHEBI:29105"/>
    </cofactor>
</comment>
<evidence type="ECO:0000313" key="10">
    <source>
        <dbReference type="Proteomes" id="UP000319801"/>
    </source>
</evidence>
<feature type="domain" description="AstE/AspA barrel-sandwich hybrid" evidence="7">
    <location>
        <begin position="153"/>
        <end position="234"/>
    </location>
</feature>
<evidence type="ECO:0000256" key="4">
    <source>
        <dbReference type="ARBA" id="ARBA00022723"/>
    </source>
</evidence>
<organism evidence="9 10">
    <name type="scientific">Bagarius yarrelli</name>
    <name type="common">Goonch</name>
    <name type="synonym">Bagrus yarrelli</name>
    <dbReference type="NCBI Taxonomy" id="175774"/>
    <lineage>
        <taxon>Eukaryota</taxon>
        <taxon>Metazoa</taxon>
        <taxon>Chordata</taxon>
        <taxon>Craniata</taxon>
        <taxon>Vertebrata</taxon>
        <taxon>Euteleostomi</taxon>
        <taxon>Actinopterygii</taxon>
        <taxon>Neopterygii</taxon>
        <taxon>Teleostei</taxon>
        <taxon>Ostariophysi</taxon>
        <taxon>Siluriformes</taxon>
        <taxon>Sisoridae</taxon>
        <taxon>Sisorinae</taxon>
        <taxon>Bagarius</taxon>
    </lineage>
</organism>
<evidence type="ECO:0000259" key="8">
    <source>
        <dbReference type="Pfam" id="PF24827"/>
    </source>
</evidence>
<dbReference type="AlphaFoldDB" id="A0A556VWF1"/>
<keyword evidence="10" id="KW-1185">Reference proteome</keyword>